<protein>
    <recommendedName>
        <fullName evidence="1">MAM domain-containing protein</fullName>
    </recommendedName>
</protein>
<name>A0A8W8LM24_MAGGI</name>
<dbReference type="Pfam" id="PF00629">
    <property type="entry name" value="MAM"/>
    <property type="match status" value="1"/>
</dbReference>
<dbReference type="EnsemblMetazoa" id="G28985.1">
    <property type="protein sequence ID" value="G28985.1:cds"/>
    <property type="gene ID" value="G28985"/>
</dbReference>
<dbReference type="PANTHER" id="PTHR23282">
    <property type="entry name" value="APICAL ENDOSOMAL GLYCOPROTEIN PRECURSOR"/>
    <property type="match status" value="1"/>
</dbReference>
<dbReference type="SMART" id="SM00137">
    <property type="entry name" value="MAM"/>
    <property type="match status" value="1"/>
</dbReference>
<dbReference type="Proteomes" id="UP000005408">
    <property type="component" value="Unassembled WGS sequence"/>
</dbReference>
<dbReference type="InterPro" id="IPR013320">
    <property type="entry name" value="ConA-like_dom_sf"/>
</dbReference>
<sequence>MYFVGSLPIMVGVIELISGCIQFKFSREVSFFDNSQVIGTYPGSSEQGLFGVCGPRCDNDIRCNAIDICNEKFQCKLINGWTPPAPGNVSEGVCRQFQMQACPDGYFFDRKNLTCINYYYICNFESDPELTCFLSESLSDEFNWTTHKGSTSSTDTGPSSAYHGLHYKYIETSAIQLGQRAVLESSKTFQAKTYCLTMYYHMYGNTINTLTIRTQKENSTAIDRWKMSGNQGNVWHHLSGVNLPLDSQTKIIIEATKGSSHTGDIAIDYVELRPFACP</sequence>
<dbReference type="InterPro" id="IPR051560">
    <property type="entry name" value="MAM_domain-containing"/>
</dbReference>
<dbReference type="AlphaFoldDB" id="A0A8W8LM24"/>
<dbReference type="Gene3D" id="2.60.120.200">
    <property type="match status" value="1"/>
</dbReference>
<organism evidence="2 3">
    <name type="scientific">Magallana gigas</name>
    <name type="common">Pacific oyster</name>
    <name type="synonym">Crassostrea gigas</name>
    <dbReference type="NCBI Taxonomy" id="29159"/>
    <lineage>
        <taxon>Eukaryota</taxon>
        <taxon>Metazoa</taxon>
        <taxon>Spiralia</taxon>
        <taxon>Lophotrochozoa</taxon>
        <taxon>Mollusca</taxon>
        <taxon>Bivalvia</taxon>
        <taxon>Autobranchia</taxon>
        <taxon>Pteriomorphia</taxon>
        <taxon>Ostreida</taxon>
        <taxon>Ostreoidea</taxon>
        <taxon>Ostreidae</taxon>
        <taxon>Magallana</taxon>
    </lineage>
</organism>
<dbReference type="EnsemblMetazoa" id="G28985.2">
    <property type="protein sequence ID" value="G28985.2:cds"/>
    <property type="gene ID" value="G28985"/>
</dbReference>
<dbReference type="PRINTS" id="PR00020">
    <property type="entry name" value="MAMDOMAIN"/>
</dbReference>
<dbReference type="PANTHER" id="PTHR23282:SF142">
    <property type="entry name" value="MAM DOMAIN-CONTAINING PROTEIN"/>
    <property type="match status" value="1"/>
</dbReference>
<accession>A0A8W8LM24</accession>
<dbReference type="SUPFAM" id="SSF49899">
    <property type="entry name" value="Concanavalin A-like lectins/glucanases"/>
    <property type="match status" value="1"/>
</dbReference>
<dbReference type="PROSITE" id="PS50060">
    <property type="entry name" value="MAM_2"/>
    <property type="match status" value="1"/>
</dbReference>
<evidence type="ECO:0000313" key="3">
    <source>
        <dbReference type="Proteomes" id="UP000005408"/>
    </source>
</evidence>
<reference evidence="2" key="1">
    <citation type="submission" date="2022-08" db="UniProtKB">
        <authorList>
            <consortium name="EnsemblMetazoa"/>
        </authorList>
    </citation>
    <scope>IDENTIFICATION</scope>
    <source>
        <strain evidence="2">05x7-T-G4-1.051#20</strain>
    </source>
</reference>
<dbReference type="OrthoDB" id="6162141at2759"/>
<dbReference type="InterPro" id="IPR000998">
    <property type="entry name" value="MAM_dom"/>
</dbReference>
<keyword evidence="3" id="KW-1185">Reference proteome</keyword>
<dbReference type="GO" id="GO:0016020">
    <property type="term" value="C:membrane"/>
    <property type="evidence" value="ECO:0007669"/>
    <property type="project" value="InterPro"/>
</dbReference>
<dbReference type="CDD" id="cd06263">
    <property type="entry name" value="MAM"/>
    <property type="match status" value="1"/>
</dbReference>
<proteinExistence type="predicted"/>
<evidence type="ECO:0000313" key="2">
    <source>
        <dbReference type="EnsemblMetazoa" id="G28985.2:cds"/>
    </source>
</evidence>
<feature type="domain" description="MAM" evidence="1">
    <location>
        <begin position="120"/>
        <end position="278"/>
    </location>
</feature>
<evidence type="ECO:0000259" key="1">
    <source>
        <dbReference type="PROSITE" id="PS50060"/>
    </source>
</evidence>